<evidence type="ECO:0000256" key="1">
    <source>
        <dbReference type="SAM" id="SignalP"/>
    </source>
</evidence>
<dbReference type="EMBL" id="JARKIB010000233">
    <property type="protein sequence ID" value="KAJ7721139.1"/>
    <property type="molecule type" value="Genomic_DNA"/>
</dbReference>
<keyword evidence="6" id="KW-1185">Reference proteome</keyword>
<evidence type="ECO:0000313" key="6">
    <source>
        <dbReference type="Proteomes" id="UP001215598"/>
    </source>
</evidence>
<feature type="chain" id="PRO_5042441877" evidence="1">
    <location>
        <begin position="24"/>
        <end position="105"/>
    </location>
</feature>
<comment type="caution">
    <text evidence="3">The sequence shown here is derived from an EMBL/GenBank/DDBJ whole genome shotgun (WGS) entry which is preliminary data.</text>
</comment>
<name>A0AAD7DMI5_9AGAR</name>
<feature type="signal peptide" evidence="1">
    <location>
        <begin position="1"/>
        <end position="23"/>
    </location>
</feature>
<keyword evidence="1" id="KW-0732">Signal</keyword>
<evidence type="ECO:0000313" key="4">
    <source>
        <dbReference type="EMBL" id="KAJ7721139.1"/>
    </source>
</evidence>
<organism evidence="3 6">
    <name type="scientific">Mycena metata</name>
    <dbReference type="NCBI Taxonomy" id="1033252"/>
    <lineage>
        <taxon>Eukaryota</taxon>
        <taxon>Fungi</taxon>
        <taxon>Dikarya</taxon>
        <taxon>Basidiomycota</taxon>
        <taxon>Agaricomycotina</taxon>
        <taxon>Agaricomycetes</taxon>
        <taxon>Agaricomycetidae</taxon>
        <taxon>Agaricales</taxon>
        <taxon>Marasmiineae</taxon>
        <taxon>Mycenaceae</taxon>
        <taxon>Mycena</taxon>
    </lineage>
</organism>
<protein>
    <submittedName>
        <fullName evidence="3">Uncharacterized protein</fullName>
    </submittedName>
</protein>
<dbReference type="Proteomes" id="UP001215598">
    <property type="component" value="Unassembled WGS sequence"/>
</dbReference>
<proteinExistence type="predicted"/>
<reference evidence="3" key="1">
    <citation type="submission" date="2023-03" db="EMBL/GenBank/DDBJ databases">
        <title>Massive genome expansion in bonnet fungi (Mycena s.s.) driven by repeated elements and novel gene families across ecological guilds.</title>
        <authorList>
            <consortium name="Lawrence Berkeley National Laboratory"/>
            <person name="Harder C.B."/>
            <person name="Miyauchi S."/>
            <person name="Viragh M."/>
            <person name="Kuo A."/>
            <person name="Thoen E."/>
            <person name="Andreopoulos B."/>
            <person name="Lu D."/>
            <person name="Skrede I."/>
            <person name="Drula E."/>
            <person name="Henrissat B."/>
            <person name="Morin E."/>
            <person name="Kohler A."/>
            <person name="Barry K."/>
            <person name="LaButti K."/>
            <person name="Morin E."/>
            <person name="Salamov A."/>
            <person name="Lipzen A."/>
            <person name="Mereny Z."/>
            <person name="Hegedus B."/>
            <person name="Baldrian P."/>
            <person name="Stursova M."/>
            <person name="Weitz H."/>
            <person name="Taylor A."/>
            <person name="Grigoriev I.V."/>
            <person name="Nagy L.G."/>
            <person name="Martin F."/>
            <person name="Kauserud H."/>
        </authorList>
    </citation>
    <scope>NUCLEOTIDE SEQUENCE</scope>
    <source>
        <strain evidence="3">CBHHK182m</strain>
    </source>
</reference>
<evidence type="ECO:0000313" key="2">
    <source>
        <dbReference type="EMBL" id="KAJ7691680.1"/>
    </source>
</evidence>
<evidence type="ECO:0000313" key="5">
    <source>
        <dbReference type="EMBL" id="KAJ7731367.1"/>
    </source>
</evidence>
<dbReference type="AlphaFoldDB" id="A0AAD7DMI5"/>
<sequence>MSKTGRCSGHAVILGRLTGSMLALGLPESHLDDDLGGPVRVYGQFGSSRQLPNLVICKTLSPDAGLLTNPLGYPDSARTRHIYVGPWLHLNKNSFVMFVLVAPQR</sequence>
<gene>
    <name evidence="5" type="ORF">B0H16DRAFT_1583708</name>
    <name evidence="4" type="ORF">B0H16DRAFT_1603373</name>
    <name evidence="3" type="ORF">B0H16DRAFT_1649389</name>
    <name evidence="2" type="ORF">B0H16DRAFT_1654345</name>
</gene>
<dbReference type="EMBL" id="JARKIB010000153">
    <property type="protein sequence ID" value="KAJ7731367.1"/>
    <property type="molecule type" value="Genomic_DNA"/>
</dbReference>
<evidence type="ECO:0000313" key="3">
    <source>
        <dbReference type="EMBL" id="KAJ7695264.1"/>
    </source>
</evidence>
<accession>A0AAD7DMI5</accession>
<dbReference type="EMBL" id="JARKIB010000797">
    <property type="protein sequence ID" value="KAJ7691680.1"/>
    <property type="molecule type" value="Genomic_DNA"/>
</dbReference>
<dbReference type="EMBL" id="JARKIB010000663">
    <property type="protein sequence ID" value="KAJ7695264.1"/>
    <property type="molecule type" value="Genomic_DNA"/>
</dbReference>